<protein>
    <submittedName>
        <fullName evidence="1">MarR family winged helix-turn-helix transcriptional regulator</fullName>
    </submittedName>
</protein>
<dbReference type="SUPFAM" id="SSF46785">
    <property type="entry name" value="Winged helix' DNA-binding domain"/>
    <property type="match status" value="1"/>
</dbReference>
<dbReference type="Proteomes" id="UP001162881">
    <property type="component" value="Unassembled WGS sequence"/>
</dbReference>
<sequence length="323" mass="35493">MYDTKNQQEDFSYGGHKTCLSIYADRAHLRAGLREDALAAGLSVTATGSLDDLGFEDVRPLGDIVVVDCPQVDAQRTATLSRLDERARRTGTKLIVSTTVDALDCVFSCMDQSDPLLLVDPNRADRVLALGQVMATFSQTHVRELSDDDRLMLLRLTEQVGQIAGQIERLSPTANGTPPASGKTPVFNFGQRVEASPEDQRAQAGKGELPDAAFVRKILRQRQLRARFFEGDLFGDPAWDMLLDLTAARKEGKRVSVTSLCIASGVPPTTALRWIGQMVEAGLFVRVCDDSDRRRAFIDLSEGSVEAMARYFAEIEFPVPMPV</sequence>
<organism evidence="1 2">
    <name type="scientific">Novosphingobium organovorum</name>
    <dbReference type="NCBI Taxonomy" id="2930092"/>
    <lineage>
        <taxon>Bacteria</taxon>
        <taxon>Pseudomonadati</taxon>
        <taxon>Pseudomonadota</taxon>
        <taxon>Alphaproteobacteria</taxon>
        <taxon>Sphingomonadales</taxon>
        <taxon>Sphingomonadaceae</taxon>
        <taxon>Novosphingobium</taxon>
    </lineage>
</organism>
<comment type="caution">
    <text evidence="1">The sequence shown here is derived from an EMBL/GenBank/DDBJ whole genome shotgun (WGS) entry which is preliminary data.</text>
</comment>
<proteinExistence type="predicted"/>
<dbReference type="InterPro" id="IPR036390">
    <property type="entry name" value="WH_DNA-bd_sf"/>
</dbReference>
<gene>
    <name evidence="1" type="ORF">MTR62_03435</name>
</gene>
<evidence type="ECO:0000313" key="1">
    <source>
        <dbReference type="EMBL" id="MCJ2181760.1"/>
    </source>
</evidence>
<reference evidence="1" key="1">
    <citation type="submission" date="2022-03" db="EMBL/GenBank/DDBJ databases">
        <title>Identification of a novel bacterium isolated from mangrove sediments.</title>
        <authorList>
            <person name="Pan X."/>
        </authorList>
    </citation>
    <scope>NUCLEOTIDE SEQUENCE</scope>
    <source>
        <strain evidence="1">B1949</strain>
    </source>
</reference>
<name>A0ABT0B9K6_9SPHN</name>
<dbReference type="EMBL" id="JALHLF010000007">
    <property type="protein sequence ID" value="MCJ2181760.1"/>
    <property type="molecule type" value="Genomic_DNA"/>
</dbReference>
<accession>A0ABT0B9K6</accession>
<dbReference type="InterPro" id="IPR036388">
    <property type="entry name" value="WH-like_DNA-bd_sf"/>
</dbReference>
<evidence type="ECO:0000313" key="2">
    <source>
        <dbReference type="Proteomes" id="UP001162881"/>
    </source>
</evidence>
<dbReference type="Gene3D" id="1.10.10.10">
    <property type="entry name" value="Winged helix-like DNA-binding domain superfamily/Winged helix DNA-binding domain"/>
    <property type="match status" value="1"/>
</dbReference>
<keyword evidence="2" id="KW-1185">Reference proteome</keyword>
<dbReference type="RefSeq" id="WP_244016974.1">
    <property type="nucleotide sequence ID" value="NZ_JALHLF010000007.1"/>
</dbReference>